<evidence type="ECO:0000313" key="2">
    <source>
        <dbReference type="Proteomes" id="UP000237839"/>
    </source>
</evidence>
<comment type="caution">
    <text evidence="1">The sequence shown here is derived from an EMBL/GenBank/DDBJ whole genome shotgun (WGS) entry which is preliminary data.</text>
</comment>
<protein>
    <submittedName>
        <fullName evidence="1">Uncharacterized protein</fullName>
    </submittedName>
</protein>
<sequence length="39" mass="3841">MSVTVPNGTEFAIAGSYAAAVPITKISNAAIAIFSAANT</sequence>
<dbReference type="AlphaFoldDB" id="A0A2S9GZF4"/>
<name>A0A2S9GZF4_9BURK</name>
<organism evidence="1 2">
    <name type="scientific">Solimicrobium silvestre</name>
    <dbReference type="NCBI Taxonomy" id="2099400"/>
    <lineage>
        <taxon>Bacteria</taxon>
        <taxon>Pseudomonadati</taxon>
        <taxon>Pseudomonadota</taxon>
        <taxon>Betaproteobacteria</taxon>
        <taxon>Burkholderiales</taxon>
        <taxon>Oxalobacteraceae</taxon>
        <taxon>Solimicrobium</taxon>
    </lineage>
</organism>
<keyword evidence="2" id="KW-1185">Reference proteome</keyword>
<accession>A0A2S9GZF4</accession>
<reference evidence="1 2" key="1">
    <citation type="submission" date="2018-02" db="EMBL/GenBank/DDBJ databases">
        <title>Solimicrobium silvestre gen. nov., sp. nov., isolated from alpine forest soil.</title>
        <authorList>
            <person name="Margesin R."/>
            <person name="Albuquerque L."/>
            <person name="Zhang D.-C."/>
            <person name="Froufe H.J.C."/>
            <person name="Severino R."/>
            <person name="Roxo I."/>
            <person name="Egas C."/>
            <person name="Da Costa M.S."/>
        </authorList>
    </citation>
    <scope>NUCLEOTIDE SEQUENCE [LARGE SCALE GENOMIC DNA]</scope>
    <source>
        <strain evidence="1 2">S20-91</strain>
    </source>
</reference>
<gene>
    <name evidence="1" type="ORF">S2091_2173</name>
</gene>
<evidence type="ECO:0000313" key="1">
    <source>
        <dbReference type="EMBL" id="PRC93087.1"/>
    </source>
</evidence>
<dbReference type="Proteomes" id="UP000237839">
    <property type="component" value="Unassembled WGS sequence"/>
</dbReference>
<proteinExistence type="predicted"/>
<dbReference type="EMBL" id="PUGF01000009">
    <property type="protein sequence ID" value="PRC93087.1"/>
    <property type="molecule type" value="Genomic_DNA"/>
</dbReference>